<name>A0A0K2ZQV6_9XANT</name>
<evidence type="ECO:0000313" key="2">
    <source>
        <dbReference type="Proteomes" id="UP000041247"/>
    </source>
</evidence>
<reference evidence="1 2" key="1">
    <citation type="submission" date="2015-07" db="EMBL/GenBank/DDBJ databases">
        <authorList>
            <person name="Noorani M."/>
        </authorList>
    </citation>
    <scope>NUCLEOTIDE SEQUENCE [LARGE SCALE GENOMIC DNA]</scope>
    <source>
        <strain evidence="1">LMG728</strain>
    </source>
</reference>
<dbReference type="EMBL" id="CXOK01000033">
    <property type="protein sequence ID" value="CTP86604.1"/>
    <property type="molecule type" value="Genomic_DNA"/>
</dbReference>
<evidence type="ECO:0000313" key="1">
    <source>
        <dbReference type="EMBL" id="CTP86604.1"/>
    </source>
</evidence>
<dbReference type="AlphaFoldDB" id="A0A0K2ZQV6"/>
<protein>
    <submittedName>
        <fullName evidence="1">Uncharacterized protein</fullName>
    </submittedName>
</protein>
<accession>A0A0K2ZQV6</accession>
<sequence>MPCFNPRAREDATDNEVKLRFNDDVSIHAPVRTRLAAAGRRYRTDVVSIHAPVRTRPIAALMAYMAIKFQSTRP</sequence>
<proteinExistence type="predicted"/>
<dbReference type="Proteomes" id="UP000041247">
    <property type="component" value="Unassembled WGS sequence"/>
</dbReference>
<gene>
    <name evidence="1" type="ORF">XTPLMG728_1271</name>
</gene>
<organism evidence="1 2">
    <name type="scientific">Xanthomonas graminis pv. poae</name>
    <dbReference type="NCBI Taxonomy" id="227946"/>
    <lineage>
        <taxon>Bacteria</taxon>
        <taxon>Pseudomonadati</taxon>
        <taxon>Pseudomonadota</taxon>
        <taxon>Gammaproteobacteria</taxon>
        <taxon>Lysobacterales</taxon>
        <taxon>Lysobacteraceae</taxon>
        <taxon>Xanthomonas</taxon>
        <taxon>Xanthomonas translucens group</taxon>
        <taxon>Xanthomonas graminis</taxon>
    </lineage>
</organism>